<name>A0A5J4WBC6_9EUKA</name>
<sequence length="120" mass="13289">MTDYKKELEEDVYCERDDEVDLDCGLIVDLTDACWLFGDWGVILVCIYGSGDTDVICGDKGDLQRLIGDKTLTGDFDEFVQLSSIVSLLLLINSGGAIIKGIIKLSVESDVCQFLKEDRI</sequence>
<gene>
    <name evidence="1" type="ORF">EZS28_012631</name>
</gene>
<dbReference type="EMBL" id="SNRW01002744">
    <property type="protein sequence ID" value="KAA6391842.1"/>
    <property type="molecule type" value="Genomic_DNA"/>
</dbReference>
<dbReference type="Proteomes" id="UP000324800">
    <property type="component" value="Unassembled WGS sequence"/>
</dbReference>
<comment type="caution">
    <text evidence="1">The sequence shown here is derived from an EMBL/GenBank/DDBJ whole genome shotgun (WGS) entry which is preliminary data.</text>
</comment>
<organism evidence="1 2">
    <name type="scientific">Streblomastix strix</name>
    <dbReference type="NCBI Taxonomy" id="222440"/>
    <lineage>
        <taxon>Eukaryota</taxon>
        <taxon>Metamonada</taxon>
        <taxon>Preaxostyla</taxon>
        <taxon>Oxymonadida</taxon>
        <taxon>Streblomastigidae</taxon>
        <taxon>Streblomastix</taxon>
    </lineage>
</organism>
<reference evidence="1 2" key="1">
    <citation type="submission" date="2019-03" db="EMBL/GenBank/DDBJ databases">
        <title>Single cell metagenomics reveals metabolic interactions within the superorganism composed of flagellate Streblomastix strix and complex community of Bacteroidetes bacteria on its surface.</title>
        <authorList>
            <person name="Treitli S.C."/>
            <person name="Kolisko M."/>
            <person name="Husnik F."/>
            <person name="Keeling P."/>
            <person name="Hampl V."/>
        </authorList>
    </citation>
    <scope>NUCLEOTIDE SEQUENCE [LARGE SCALE GENOMIC DNA]</scope>
    <source>
        <strain evidence="1">ST1C</strain>
    </source>
</reference>
<protein>
    <submittedName>
        <fullName evidence="1">Uncharacterized protein</fullName>
    </submittedName>
</protein>
<dbReference type="AlphaFoldDB" id="A0A5J4WBC6"/>
<evidence type="ECO:0000313" key="1">
    <source>
        <dbReference type="EMBL" id="KAA6391842.1"/>
    </source>
</evidence>
<accession>A0A5J4WBC6</accession>
<evidence type="ECO:0000313" key="2">
    <source>
        <dbReference type="Proteomes" id="UP000324800"/>
    </source>
</evidence>
<proteinExistence type="predicted"/>